<evidence type="ECO:0000313" key="3">
    <source>
        <dbReference type="EMBL" id="HGC42650.1"/>
    </source>
</evidence>
<sequence>MSTDLRLFDLAGADDAVRFSPNCWRTRLALAHKGLPVETVAWRFTEKDAIAKSGQGKVPVLVAGDRWLYESWDIAEFLEDTYPDGPSLFGCPQGRAAARFVNQWASEVLHPAVARVIVPEIPAALHEKDKDYFRTTREAAFGRTFEAIAAERDEALAALKRTLAPLRSTLAAQPFVAGAAPAYADHAVFGAFQWARVISPTALMASDDPVSAWVERMLDAYDGLARSAKRMASA</sequence>
<feature type="domain" description="GST N-terminal" evidence="1">
    <location>
        <begin position="10"/>
        <end position="86"/>
    </location>
</feature>
<dbReference type="SUPFAM" id="SSF47616">
    <property type="entry name" value="GST C-terminal domain-like"/>
    <property type="match status" value="1"/>
</dbReference>
<dbReference type="InterPro" id="IPR050983">
    <property type="entry name" value="GST_Omega/HSP26"/>
</dbReference>
<proteinExistence type="predicted"/>
<feature type="domain" description="GST C-terminal" evidence="2">
    <location>
        <begin position="91"/>
        <end position="234"/>
    </location>
</feature>
<dbReference type="PROSITE" id="PS50405">
    <property type="entry name" value="GST_CTER"/>
    <property type="match status" value="1"/>
</dbReference>
<dbReference type="SUPFAM" id="SSF52833">
    <property type="entry name" value="Thioredoxin-like"/>
    <property type="match status" value="1"/>
</dbReference>
<dbReference type="InterPro" id="IPR036249">
    <property type="entry name" value="Thioredoxin-like_sf"/>
</dbReference>
<dbReference type="Gene3D" id="3.40.30.10">
    <property type="entry name" value="Glutaredoxin"/>
    <property type="match status" value="1"/>
</dbReference>
<dbReference type="PROSITE" id="PS50404">
    <property type="entry name" value="GST_NTER"/>
    <property type="match status" value="1"/>
</dbReference>
<dbReference type="InterPro" id="IPR054416">
    <property type="entry name" value="GST_UstS-like_C"/>
</dbReference>
<name>A0A8J4H9A6_9PROT</name>
<dbReference type="AlphaFoldDB" id="A0A8J4H9A6"/>
<organism evidence="3">
    <name type="scientific">Acidicaldus sp</name>
    <dbReference type="NCBI Taxonomy" id="1872105"/>
    <lineage>
        <taxon>Bacteria</taxon>
        <taxon>Pseudomonadati</taxon>
        <taxon>Pseudomonadota</taxon>
        <taxon>Alphaproteobacteria</taxon>
        <taxon>Acetobacterales</taxon>
        <taxon>Acetobacteraceae</taxon>
        <taxon>Acidicaldus</taxon>
    </lineage>
</organism>
<dbReference type="EMBL" id="DTQM01000101">
    <property type="protein sequence ID" value="HGC42650.1"/>
    <property type="molecule type" value="Genomic_DNA"/>
</dbReference>
<evidence type="ECO:0000259" key="2">
    <source>
        <dbReference type="PROSITE" id="PS50405"/>
    </source>
</evidence>
<dbReference type="SFLD" id="SFLDS00019">
    <property type="entry name" value="Glutathione_Transferase_(cytos"/>
    <property type="match status" value="1"/>
</dbReference>
<dbReference type="InterPro" id="IPR036282">
    <property type="entry name" value="Glutathione-S-Trfase_C_sf"/>
</dbReference>
<dbReference type="GO" id="GO:0005737">
    <property type="term" value="C:cytoplasm"/>
    <property type="evidence" value="ECO:0007669"/>
    <property type="project" value="TreeGrafter"/>
</dbReference>
<dbReference type="InterPro" id="IPR004045">
    <property type="entry name" value="Glutathione_S-Trfase_N"/>
</dbReference>
<dbReference type="Pfam" id="PF13409">
    <property type="entry name" value="GST_N_2"/>
    <property type="match status" value="1"/>
</dbReference>
<dbReference type="Gene3D" id="1.20.1050.10">
    <property type="match status" value="1"/>
</dbReference>
<accession>A0A8J4H9A6</accession>
<gene>
    <name evidence="3" type="ORF">ENY07_05445</name>
</gene>
<dbReference type="PANTHER" id="PTHR43968">
    <property type="match status" value="1"/>
</dbReference>
<protein>
    <submittedName>
        <fullName evidence="3">Glutathione S-transferase family protein</fullName>
    </submittedName>
</protein>
<dbReference type="Pfam" id="PF22041">
    <property type="entry name" value="GST_C_7"/>
    <property type="match status" value="1"/>
</dbReference>
<dbReference type="CDD" id="cd03202">
    <property type="entry name" value="GST_C_etherase_LigE"/>
    <property type="match status" value="1"/>
</dbReference>
<reference evidence="3" key="1">
    <citation type="journal article" date="2020" name="mSystems">
        <title>Genome- and Community-Level Interaction Insights into Carbon Utilization and Element Cycling Functions of Hydrothermarchaeota in Hydrothermal Sediment.</title>
        <authorList>
            <person name="Zhou Z."/>
            <person name="Liu Y."/>
            <person name="Xu W."/>
            <person name="Pan J."/>
            <person name="Luo Z.H."/>
            <person name="Li M."/>
        </authorList>
    </citation>
    <scope>NUCLEOTIDE SEQUENCE</scope>
    <source>
        <strain evidence="3">SpSt-997</strain>
    </source>
</reference>
<evidence type="ECO:0000259" key="1">
    <source>
        <dbReference type="PROSITE" id="PS50404"/>
    </source>
</evidence>
<dbReference type="SFLD" id="SFLDG00358">
    <property type="entry name" value="Main_(cytGST)"/>
    <property type="match status" value="1"/>
</dbReference>
<dbReference type="PANTHER" id="PTHR43968:SF6">
    <property type="entry name" value="GLUTATHIONE S-TRANSFERASE OMEGA"/>
    <property type="match status" value="1"/>
</dbReference>
<dbReference type="InterPro" id="IPR010987">
    <property type="entry name" value="Glutathione-S-Trfase_C-like"/>
</dbReference>
<dbReference type="InterPro" id="IPR040079">
    <property type="entry name" value="Glutathione_S-Trfase"/>
</dbReference>
<comment type="caution">
    <text evidence="3">The sequence shown here is derived from an EMBL/GenBank/DDBJ whole genome shotgun (WGS) entry which is preliminary data.</text>
</comment>